<feature type="compositionally biased region" description="Polar residues" evidence="7">
    <location>
        <begin position="262"/>
        <end position="273"/>
    </location>
</feature>
<feature type="region of interest" description="Disordered" evidence="7">
    <location>
        <begin position="1"/>
        <end position="130"/>
    </location>
</feature>
<keyword evidence="10" id="KW-1185">Reference proteome</keyword>
<dbReference type="PANTHER" id="PTHR47792">
    <property type="entry name" value="PROTEIN SOK2-RELATED"/>
    <property type="match status" value="1"/>
</dbReference>
<dbReference type="GO" id="GO:0003700">
    <property type="term" value="F:DNA-binding transcription factor activity"/>
    <property type="evidence" value="ECO:0007669"/>
    <property type="project" value="TreeGrafter"/>
</dbReference>
<reference evidence="9 10" key="1">
    <citation type="submission" date="2019-04" db="EMBL/GenBank/DDBJ databases">
        <title>Comparative genomics and transcriptomics to analyze fruiting body development in filamentous ascomycetes.</title>
        <authorList>
            <consortium name="DOE Joint Genome Institute"/>
            <person name="Lutkenhaus R."/>
            <person name="Traeger S."/>
            <person name="Breuer J."/>
            <person name="Kuo A."/>
            <person name="Lipzen A."/>
            <person name="Pangilinan J."/>
            <person name="Dilworth D."/>
            <person name="Sandor L."/>
            <person name="Poggeler S."/>
            <person name="Barry K."/>
            <person name="Grigoriev I.V."/>
            <person name="Nowrousian M."/>
        </authorList>
    </citation>
    <scope>NUCLEOTIDE SEQUENCE [LARGE SCALE GENOMIC DNA]</scope>
    <source>
        <strain evidence="9 10">CBS 389.68</strain>
    </source>
</reference>
<dbReference type="GO" id="GO:0048315">
    <property type="term" value="P:conidium formation"/>
    <property type="evidence" value="ECO:0007669"/>
    <property type="project" value="UniProtKB-KW"/>
</dbReference>
<evidence type="ECO:0000313" key="9">
    <source>
        <dbReference type="EMBL" id="TGZ81346.1"/>
    </source>
</evidence>
<keyword evidence="4" id="KW-0238">DNA-binding</keyword>
<dbReference type="InterPro" id="IPR036887">
    <property type="entry name" value="HTH_APSES_sf"/>
</dbReference>
<feature type="compositionally biased region" description="Low complexity" evidence="7">
    <location>
        <begin position="326"/>
        <end position="335"/>
    </location>
</feature>
<dbReference type="Proteomes" id="UP000298138">
    <property type="component" value="Unassembled WGS sequence"/>
</dbReference>
<dbReference type="Gene3D" id="3.10.260.10">
    <property type="entry name" value="Transcription regulator HTH, APSES-type DNA-binding domain"/>
    <property type="match status" value="1"/>
</dbReference>
<dbReference type="PROSITE" id="PS51299">
    <property type="entry name" value="HTH_APSES"/>
    <property type="match status" value="1"/>
</dbReference>
<keyword evidence="3" id="KW-0805">Transcription regulation</keyword>
<proteinExistence type="inferred from homology"/>
<dbReference type="SUPFAM" id="SSF54616">
    <property type="entry name" value="DNA-binding domain of Mlu1-box binding protein MBP1"/>
    <property type="match status" value="1"/>
</dbReference>
<organism evidence="9 10">
    <name type="scientific">Ascodesmis nigricans</name>
    <dbReference type="NCBI Taxonomy" id="341454"/>
    <lineage>
        <taxon>Eukaryota</taxon>
        <taxon>Fungi</taxon>
        <taxon>Dikarya</taxon>
        <taxon>Ascomycota</taxon>
        <taxon>Pezizomycotina</taxon>
        <taxon>Pezizomycetes</taxon>
        <taxon>Pezizales</taxon>
        <taxon>Ascodesmidaceae</taxon>
        <taxon>Ascodesmis</taxon>
    </lineage>
</organism>
<dbReference type="GO" id="GO:0030435">
    <property type="term" value="P:sporulation resulting in formation of a cellular spore"/>
    <property type="evidence" value="ECO:0007669"/>
    <property type="project" value="UniProtKB-KW"/>
</dbReference>
<comment type="similarity">
    <text evidence="1">Belongs to the EFG1/PHD1/stuA family.</text>
</comment>
<dbReference type="GO" id="GO:0005634">
    <property type="term" value="C:nucleus"/>
    <property type="evidence" value="ECO:0007669"/>
    <property type="project" value="TreeGrafter"/>
</dbReference>
<feature type="compositionally biased region" description="Polar residues" evidence="7">
    <location>
        <begin position="610"/>
        <end position="629"/>
    </location>
</feature>
<evidence type="ECO:0000256" key="5">
    <source>
        <dbReference type="ARBA" id="ARBA00023163"/>
    </source>
</evidence>
<dbReference type="STRING" id="341454.A0A4S2MXN9"/>
<evidence type="ECO:0000256" key="2">
    <source>
        <dbReference type="ARBA" id="ARBA00022969"/>
    </source>
</evidence>
<dbReference type="GO" id="GO:0043565">
    <property type="term" value="F:sequence-specific DNA binding"/>
    <property type="evidence" value="ECO:0007669"/>
    <property type="project" value="TreeGrafter"/>
</dbReference>
<dbReference type="FunFam" id="3.10.260.10:FF:000003">
    <property type="entry name" value="Ascospore maturation 1 protein"/>
    <property type="match status" value="1"/>
</dbReference>
<dbReference type="InterPro" id="IPR029790">
    <property type="entry name" value="EFG1/Phd1/StuA"/>
</dbReference>
<evidence type="ECO:0000256" key="7">
    <source>
        <dbReference type="SAM" id="MobiDB-lite"/>
    </source>
</evidence>
<evidence type="ECO:0000313" key="10">
    <source>
        <dbReference type="Proteomes" id="UP000298138"/>
    </source>
</evidence>
<evidence type="ECO:0000256" key="1">
    <source>
        <dbReference type="ARBA" id="ARBA00007247"/>
    </source>
</evidence>
<dbReference type="InterPro" id="IPR003163">
    <property type="entry name" value="Tscrpt_reg_HTH_APSES-type"/>
</dbReference>
<dbReference type="Pfam" id="PF04383">
    <property type="entry name" value="KilA-N"/>
    <property type="match status" value="1"/>
</dbReference>
<name>A0A4S2MXN9_9PEZI</name>
<dbReference type="InParanoid" id="A0A4S2MXN9"/>
<feature type="compositionally biased region" description="Low complexity" evidence="7">
    <location>
        <begin position="21"/>
        <end position="40"/>
    </location>
</feature>
<sequence>MNAQGGSAYGPIDYSHQHQLSQSQPPTPQTATSGGTLTTFPQPPLLQPTYQQPSYQFPFPSPNGGVASTAGQPGPMHPNQQLLPLPQASMQPGHAPLGSAGGPPPPSAGTPGAYGDNHAFDTTGQIAPPGMKPRVAATLWEDEGSLCFQVEARGVCVARREDNHMINGTKLLNVAGMTRGRRDGILKSEKVRHVVKIGPMHLKGVWIPFERALDFANKEKITHLLYPLFVHNIGAFLYHPTNTHRTNAVMAAAEQRRRDSNVLSHSQALNQGSALVRRGQSDLMTSPQPPPLHGMHNPLHTPLPPHTMGQQRPGLERSMSFPTPPSSASSVMGVGASDGGYWGNGMVPGQGNQPLAIDTVGNSRSLPTTPATTPPGGLQQLQQYPQQPSLYNQPPNMPHGMQRYNQPLPQPSQYMGRDSNMGPPPSSRPGDQSLSRPPSRQQDDVKDEGEQNVLPGEHDQHGGPGVHGPEDHGHPQGSVHDSEYPPQDSGYSHSQRYYPPLNTEHNSHLSPELTGSPSHAPNPGTPVRSTYGANVPRTIDNSVGATPRSATTPQGHWSSNGYSTPPSNGNSQSGGRYQLATGDNTTDNLDNSATGPAGAYGQPSGLGVTMPSQPTSQSYTGVNGTPNSNKRSRDDEEEQPSRPSSSGQEERPGEPEVGGLKRRKTISSSGAPTAGMATGSFDRNADARLNRTRSSANPARVGGRR</sequence>
<protein>
    <submittedName>
        <fullName evidence="9">Apses-domain-containing protein</fullName>
    </submittedName>
</protein>
<keyword evidence="6" id="KW-0183">Conidiation</keyword>
<dbReference type="InterPro" id="IPR018004">
    <property type="entry name" value="KilA/APSES_HTH"/>
</dbReference>
<feature type="compositionally biased region" description="Polar residues" evidence="7">
    <location>
        <begin position="539"/>
        <end position="594"/>
    </location>
</feature>
<feature type="compositionally biased region" description="Polar residues" evidence="7">
    <location>
        <begin position="403"/>
        <end position="413"/>
    </location>
</feature>
<dbReference type="GO" id="GO:0045944">
    <property type="term" value="P:positive regulation of transcription by RNA polymerase II"/>
    <property type="evidence" value="ECO:0007669"/>
    <property type="project" value="TreeGrafter"/>
</dbReference>
<evidence type="ECO:0000256" key="6">
    <source>
        <dbReference type="ARBA" id="ARBA00023321"/>
    </source>
</evidence>
<dbReference type="AlphaFoldDB" id="A0A4S2MXN9"/>
<dbReference type="OrthoDB" id="5407653at2759"/>
<feature type="compositionally biased region" description="Gly residues" evidence="7">
    <location>
        <begin position="336"/>
        <end position="348"/>
    </location>
</feature>
<keyword evidence="2" id="KW-0749">Sporulation</keyword>
<dbReference type="PANTHER" id="PTHR47792:SF1">
    <property type="entry name" value="PROTEIN SOK2-RELATED"/>
    <property type="match status" value="1"/>
</dbReference>
<feature type="compositionally biased region" description="Polar residues" evidence="7">
    <location>
        <begin position="429"/>
        <end position="440"/>
    </location>
</feature>
<evidence type="ECO:0000256" key="4">
    <source>
        <dbReference type="ARBA" id="ARBA00023125"/>
    </source>
</evidence>
<feature type="region of interest" description="Disordered" evidence="7">
    <location>
        <begin position="262"/>
        <end position="705"/>
    </location>
</feature>
<evidence type="ECO:0000256" key="3">
    <source>
        <dbReference type="ARBA" id="ARBA00023015"/>
    </source>
</evidence>
<evidence type="ECO:0000259" key="8">
    <source>
        <dbReference type="PROSITE" id="PS51299"/>
    </source>
</evidence>
<gene>
    <name evidence="9" type="ORF">EX30DRAFT_348557</name>
</gene>
<feature type="compositionally biased region" description="Low complexity" evidence="7">
    <location>
        <begin position="47"/>
        <end position="58"/>
    </location>
</feature>
<feature type="domain" description="HTH APSES-type" evidence="8">
    <location>
        <begin position="134"/>
        <end position="240"/>
    </location>
</feature>
<keyword evidence="5" id="KW-0804">Transcription</keyword>
<dbReference type="EMBL" id="ML220119">
    <property type="protein sequence ID" value="TGZ81346.1"/>
    <property type="molecule type" value="Genomic_DNA"/>
</dbReference>
<feature type="compositionally biased region" description="Low complexity" evidence="7">
    <location>
        <begin position="367"/>
        <end position="394"/>
    </location>
</feature>
<dbReference type="SMART" id="SM01252">
    <property type="entry name" value="KilA-N"/>
    <property type="match status" value="1"/>
</dbReference>
<accession>A0A4S2MXN9</accession>